<proteinExistence type="predicted"/>
<accession>A0A6G9YYY1</accession>
<evidence type="ECO:0000313" key="2">
    <source>
        <dbReference type="Proteomes" id="UP000500953"/>
    </source>
</evidence>
<organism evidence="1 2">
    <name type="scientific">Nocardia terpenica</name>
    <dbReference type="NCBI Taxonomy" id="455432"/>
    <lineage>
        <taxon>Bacteria</taxon>
        <taxon>Bacillati</taxon>
        <taxon>Actinomycetota</taxon>
        <taxon>Actinomycetes</taxon>
        <taxon>Mycobacteriales</taxon>
        <taxon>Nocardiaceae</taxon>
        <taxon>Nocardia</taxon>
    </lineage>
</organism>
<evidence type="ECO:0000313" key="1">
    <source>
        <dbReference type="EMBL" id="QIS18196.1"/>
    </source>
</evidence>
<dbReference type="RefSeq" id="WP_167485516.1">
    <property type="nucleotide sequence ID" value="NZ_CP046173.1"/>
</dbReference>
<dbReference type="AlphaFoldDB" id="A0A6G9YYY1"/>
<protein>
    <recommendedName>
        <fullName evidence="3">DNA primase/polymerase bifunctional N-terminal domain-containing protein</fullName>
    </recommendedName>
</protein>
<name>A0A6G9YYY1_9NOCA</name>
<dbReference type="Proteomes" id="UP000500953">
    <property type="component" value="Chromosome"/>
</dbReference>
<sequence>MRFEDLVTPQDWARAYRSLFGLPRVHATAPGFVVLPLADSIGLVDTPEPLGALILGELTIQGIPGPVLVRETPPRRTFLALPDRLPDPESRLRLHNQGIRIPPATECLVLPTGFGRHTHEHRWWARAPQRDEPLPLLSEIVSAVTAVLTRDR</sequence>
<evidence type="ECO:0008006" key="3">
    <source>
        <dbReference type="Google" id="ProtNLM"/>
    </source>
</evidence>
<gene>
    <name evidence="1" type="ORF">F6W96_07675</name>
</gene>
<reference evidence="1 2" key="1">
    <citation type="journal article" date="2019" name="ACS Chem. Biol.">
        <title>Identification and Mobilization of a Cryptic Antibiotic Biosynthesis Gene Locus from a Human-Pathogenic Nocardia Isolate.</title>
        <authorList>
            <person name="Herisse M."/>
            <person name="Ishida K."/>
            <person name="Porter J.L."/>
            <person name="Howden B."/>
            <person name="Hertweck C."/>
            <person name="Stinear T.P."/>
            <person name="Pidot S.J."/>
        </authorList>
    </citation>
    <scope>NUCLEOTIDE SEQUENCE [LARGE SCALE GENOMIC DNA]</scope>
    <source>
        <strain evidence="1 2">AUSMDU00012715</strain>
    </source>
</reference>
<dbReference type="EMBL" id="CP046173">
    <property type="protein sequence ID" value="QIS18196.1"/>
    <property type="molecule type" value="Genomic_DNA"/>
</dbReference>